<dbReference type="Pfam" id="PF00593">
    <property type="entry name" value="TonB_dep_Rec_b-barrel"/>
    <property type="match status" value="1"/>
</dbReference>
<keyword evidence="5" id="KW-0410">Iron transport</keyword>
<dbReference type="Gene3D" id="2.170.130.10">
    <property type="entry name" value="TonB-dependent receptor, plug domain"/>
    <property type="match status" value="1"/>
</dbReference>
<keyword evidence="8" id="KW-0408">Iron</keyword>
<dbReference type="CDD" id="cd01347">
    <property type="entry name" value="ligand_gated_channel"/>
    <property type="match status" value="1"/>
</dbReference>
<keyword evidence="9" id="KW-0406">Ion transport</keyword>
<comment type="subcellular location">
    <subcellularLocation>
        <location evidence="1 14">Cell outer membrane</location>
        <topology evidence="1 14">Multi-pass membrane protein</topology>
    </subcellularLocation>
</comment>
<feature type="domain" description="TonB-dependent receptor-like beta-barrel" evidence="18">
    <location>
        <begin position="247"/>
        <end position="676"/>
    </location>
</feature>
<feature type="short sequence motif" description="TonB C-terminal box" evidence="15">
    <location>
        <begin position="692"/>
        <end position="709"/>
    </location>
</feature>
<dbReference type="KEGG" id="amx:AM2010_264"/>
<evidence type="ECO:0000256" key="7">
    <source>
        <dbReference type="ARBA" id="ARBA00022729"/>
    </source>
</evidence>
<evidence type="ECO:0000256" key="13">
    <source>
        <dbReference type="ARBA" id="ARBA00023237"/>
    </source>
</evidence>
<evidence type="ECO:0000256" key="5">
    <source>
        <dbReference type="ARBA" id="ARBA00022496"/>
    </source>
</evidence>
<dbReference type="OrthoDB" id="9760333at2"/>
<keyword evidence="13 14" id="KW-0998">Cell outer membrane</keyword>
<dbReference type="RefSeq" id="WP_047805544.1">
    <property type="nucleotide sequence ID" value="NZ_CP011805.1"/>
</dbReference>
<dbReference type="GO" id="GO:0015891">
    <property type="term" value="P:siderophore transport"/>
    <property type="evidence" value="ECO:0007669"/>
    <property type="project" value="InterPro"/>
</dbReference>
<dbReference type="GO" id="GO:0009279">
    <property type="term" value="C:cell outer membrane"/>
    <property type="evidence" value="ECO:0007669"/>
    <property type="project" value="UniProtKB-SubCell"/>
</dbReference>
<feature type="domain" description="TonB-dependent receptor plug" evidence="19">
    <location>
        <begin position="59"/>
        <end position="154"/>
    </location>
</feature>
<dbReference type="InterPro" id="IPR010917">
    <property type="entry name" value="TonB_rcpt_CS"/>
</dbReference>
<dbReference type="InterPro" id="IPR036942">
    <property type="entry name" value="Beta-barrel_TonB_sf"/>
</dbReference>
<gene>
    <name evidence="20" type="ORF">AM2010_264</name>
</gene>
<dbReference type="EMBL" id="CP011805">
    <property type="protein sequence ID" value="AKM06353.1"/>
    <property type="molecule type" value="Genomic_DNA"/>
</dbReference>
<evidence type="ECO:0000313" key="20">
    <source>
        <dbReference type="EMBL" id="AKM06353.1"/>
    </source>
</evidence>
<evidence type="ECO:0000313" key="21">
    <source>
        <dbReference type="Proteomes" id="UP000037643"/>
    </source>
</evidence>
<dbReference type="PANTHER" id="PTHR32552:SF82">
    <property type="entry name" value="FCUA PROTEIN"/>
    <property type="match status" value="1"/>
</dbReference>
<keyword evidence="6 14" id="KW-0812">Transmembrane</keyword>
<evidence type="ECO:0000256" key="3">
    <source>
        <dbReference type="ARBA" id="ARBA00022448"/>
    </source>
</evidence>
<dbReference type="InterPro" id="IPR010105">
    <property type="entry name" value="TonB_sidphr_rcpt"/>
</dbReference>
<comment type="similarity">
    <text evidence="2 14 16">Belongs to the TonB-dependent receptor family.</text>
</comment>
<evidence type="ECO:0000256" key="12">
    <source>
        <dbReference type="ARBA" id="ARBA00023170"/>
    </source>
</evidence>
<dbReference type="InterPro" id="IPR037066">
    <property type="entry name" value="Plug_dom_sf"/>
</dbReference>
<dbReference type="PANTHER" id="PTHR32552">
    <property type="entry name" value="FERRICHROME IRON RECEPTOR-RELATED"/>
    <property type="match status" value="1"/>
</dbReference>
<dbReference type="Proteomes" id="UP000037643">
    <property type="component" value="Chromosome"/>
</dbReference>
<dbReference type="SUPFAM" id="SSF56935">
    <property type="entry name" value="Porins"/>
    <property type="match status" value="1"/>
</dbReference>
<dbReference type="NCBIfam" id="TIGR01783">
    <property type="entry name" value="TonB-siderophor"/>
    <property type="match status" value="1"/>
</dbReference>
<dbReference type="PROSITE" id="PS52016">
    <property type="entry name" value="TONB_DEPENDENT_REC_3"/>
    <property type="match status" value="1"/>
</dbReference>
<evidence type="ECO:0000259" key="19">
    <source>
        <dbReference type="Pfam" id="PF07715"/>
    </source>
</evidence>
<evidence type="ECO:0000256" key="6">
    <source>
        <dbReference type="ARBA" id="ARBA00022692"/>
    </source>
</evidence>
<dbReference type="PATRIC" id="fig|543877.4.peg.265"/>
<reference evidence="20 21" key="1">
    <citation type="submission" date="2015-06" db="EMBL/GenBank/DDBJ databases">
        <authorList>
            <person name="Kim K.M."/>
        </authorList>
    </citation>
    <scope>NUCLEOTIDE SEQUENCE [LARGE SCALE GENOMIC DNA]</scope>
    <source>
        <strain evidence="20 21">KCTC 22370</strain>
    </source>
</reference>
<evidence type="ECO:0000256" key="8">
    <source>
        <dbReference type="ARBA" id="ARBA00023004"/>
    </source>
</evidence>
<keyword evidence="12 20" id="KW-0675">Receptor</keyword>
<proteinExistence type="inferred from homology"/>
<dbReference type="Pfam" id="PF07715">
    <property type="entry name" value="Plug"/>
    <property type="match status" value="1"/>
</dbReference>
<sequence length="709" mass="75717" precursor="true">MTVRCTSTISALALCAVAAAPALAQDESSEIVVTAQRENATEITNGGDAGVLGNKHAADLAFSIRSFDESLILNQQPLTLGEVLDNDPTVRTSYGFGNASELFVIRGFALFGDDVGVNGLYGVAPRQIVAPELYDSVQVLNGASAFLNGAAPGGSSLGGAVNLELKRAGYDPLTRATIGYTSGAHFGGSFDVSRRFGDNGEWGLRINGAYRDGETAVEREDRRTQVIGGAIDYDGGNFRAAIDLAYQNVRVDSLRPKVTLGADLTAIPRVPQADANYAQDFTYTEMRDVFGTLSLEWDVADNALLYARAGARDGREDGIYSRITLTHAASGAATGAGLVVPRTDNNEAAEAGIRVNLGETVTHEFNFGGSATWQTNRNAFDFRDGFATNLYDTPQVALPPSTVASWNPGGDLGDPFPIVKSRLWSAFASDTIGLWDDRVLITGGLRMQTIHVENYLAANGQLDTVYDKDAITPVVGVVFKPLPYVSLYANRIEALQQGAIAPLEDTLVNRGEVLAPRKSTQYEAGAKLALGRFLYAGLAFYQIERPGDGTITDGDGTQRYGYIGEQRHRGIEFTVNGEPVEGLRLIAGLSTIDAGLEGGADVAGVPGFTANANVEWDTPFVPGLTLTGRMTHTGKQWADAANTLRLDDWTVFDLGARYVFAAADRPVTLRLTVDNVADKRYWASGFDSFGAALLQGRPRTVNASVSVDF</sequence>
<feature type="chain" id="PRO_5002562534" evidence="17">
    <location>
        <begin position="25"/>
        <end position="709"/>
    </location>
</feature>
<dbReference type="AlphaFoldDB" id="A0A0G3X7H3"/>
<feature type="signal peptide" evidence="17">
    <location>
        <begin position="1"/>
        <end position="24"/>
    </location>
</feature>
<evidence type="ECO:0000256" key="14">
    <source>
        <dbReference type="PROSITE-ProRule" id="PRU01360"/>
    </source>
</evidence>
<evidence type="ECO:0000256" key="17">
    <source>
        <dbReference type="SAM" id="SignalP"/>
    </source>
</evidence>
<evidence type="ECO:0000256" key="9">
    <source>
        <dbReference type="ARBA" id="ARBA00023065"/>
    </source>
</evidence>
<evidence type="ECO:0000256" key="4">
    <source>
        <dbReference type="ARBA" id="ARBA00022452"/>
    </source>
</evidence>
<keyword evidence="10 16" id="KW-0798">TonB box</keyword>
<dbReference type="PROSITE" id="PS01156">
    <property type="entry name" value="TONB_DEPENDENT_REC_2"/>
    <property type="match status" value="1"/>
</dbReference>
<dbReference type="InterPro" id="IPR039426">
    <property type="entry name" value="TonB-dep_rcpt-like"/>
</dbReference>
<keyword evidence="7 17" id="KW-0732">Signal</keyword>
<keyword evidence="21" id="KW-1185">Reference proteome</keyword>
<organism evidence="20 21">
    <name type="scientific">Pelagerythrobacter marensis</name>
    <dbReference type="NCBI Taxonomy" id="543877"/>
    <lineage>
        <taxon>Bacteria</taxon>
        <taxon>Pseudomonadati</taxon>
        <taxon>Pseudomonadota</taxon>
        <taxon>Alphaproteobacteria</taxon>
        <taxon>Sphingomonadales</taxon>
        <taxon>Erythrobacteraceae</taxon>
        <taxon>Pelagerythrobacter</taxon>
    </lineage>
</organism>
<dbReference type="InterPro" id="IPR012910">
    <property type="entry name" value="Plug_dom"/>
</dbReference>
<evidence type="ECO:0000256" key="11">
    <source>
        <dbReference type="ARBA" id="ARBA00023136"/>
    </source>
</evidence>
<evidence type="ECO:0000256" key="16">
    <source>
        <dbReference type="RuleBase" id="RU003357"/>
    </source>
</evidence>
<evidence type="ECO:0000259" key="18">
    <source>
        <dbReference type="Pfam" id="PF00593"/>
    </source>
</evidence>
<evidence type="ECO:0000256" key="15">
    <source>
        <dbReference type="PROSITE-ProRule" id="PRU10144"/>
    </source>
</evidence>
<keyword evidence="3 14" id="KW-0813">Transport</keyword>
<dbReference type="GO" id="GO:0015344">
    <property type="term" value="F:siderophore uptake transmembrane transporter activity"/>
    <property type="evidence" value="ECO:0007669"/>
    <property type="project" value="TreeGrafter"/>
</dbReference>
<keyword evidence="4 14" id="KW-1134">Transmembrane beta strand</keyword>
<keyword evidence="11 14" id="KW-0472">Membrane</keyword>
<evidence type="ECO:0000256" key="10">
    <source>
        <dbReference type="ARBA" id="ARBA00023077"/>
    </source>
</evidence>
<dbReference type="InterPro" id="IPR000531">
    <property type="entry name" value="Beta-barrel_TonB"/>
</dbReference>
<evidence type="ECO:0000256" key="2">
    <source>
        <dbReference type="ARBA" id="ARBA00009810"/>
    </source>
</evidence>
<accession>A0A0G3X7H3</accession>
<evidence type="ECO:0000256" key="1">
    <source>
        <dbReference type="ARBA" id="ARBA00004571"/>
    </source>
</evidence>
<dbReference type="STRING" id="543877.AM2010_264"/>
<dbReference type="Gene3D" id="2.40.170.20">
    <property type="entry name" value="TonB-dependent receptor, beta-barrel domain"/>
    <property type="match status" value="1"/>
</dbReference>
<name>A0A0G3X7H3_9SPHN</name>
<protein>
    <submittedName>
        <fullName evidence="20">TonB-dependent receptor</fullName>
    </submittedName>
</protein>
<dbReference type="GO" id="GO:0038023">
    <property type="term" value="F:signaling receptor activity"/>
    <property type="evidence" value="ECO:0007669"/>
    <property type="project" value="InterPro"/>
</dbReference>